<keyword evidence="14" id="KW-1185">Reference proteome</keyword>
<protein>
    <recommendedName>
        <fullName evidence="4">Nuclear pore complex protein Nup98-Nup96</fullName>
    </recommendedName>
</protein>
<keyword evidence="6" id="KW-0068">Autocatalytic cleavage</keyword>
<dbReference type="Proteomes" id="UP000000305">
    <property type="component" value="Unassembled WGS sequence"/>
</dbReference>
<dbReference type="SUPFAM" id="SSF82215">
    <property type="entry name" value="C-terminal autoproteolytic domain of nucleoporin nup98"/>
    <property type="match status" value="1"/>
</dbReference>
<keyword evidence="7" id="KW-0509">mRNA transport</keyword>
<evidence type="ECO:0000256" key="3">
    <source>
        <dbReference type="ARBA" id="ARBA00008926"/>
    </source>
</evidence>
<dbReference type="Gene3D" id="1.25.40.690">
    <property type="match status" value="1"/>
</dbReference>
<keyword evidence="10" id="KW-0906">Nuclear pore complex</keyword>
<evidence type="ECO:0000256" key="5">
    <source>
        <dbReference type="ARBA" id="ARBA00022448"/>
    </source>
</evidence>
<dbReference type="KEGG" id="dpx:DAPPUDRAFT_198208"/>
<evidence type="ECO:0000256" key="7">
    <source>
        <dbReference type="ARBA" id="ARBA00022816"/>
    </source>
</evidence>
<name>E9GRW5_DAPPU</name>
<dbReference type="InParanoid" id="E9GRW5"/>
<keyword evidence="8" id="KW-0653">Protein transport</keyword>
<dbReference type="AlphaFoldDB" id="E9GRW5"/>
<dbReference type="GO" id="GO:0015031">
    <property type="term" value="P:protein transport"/>
    <property type="evidence" value="ECO:0007669"/>
    <property type="project" value="UniProtKB-KW"/>
</dbReference>
<dbReference type="OrthoDB" id="6357689at2759"/>
<organism evidence="13 14">
    <name type="scientific">Daphnia pulex</name>
    <name type="common">Water flea</name>
    <dbReference type="NCBI Taxonomy" id="6669"/>
    <lineage>
        <taxon>Eukaryota</taxon>
        <taxon>Metazoa</taxon>
        <taxon>Ecdysozoa</taxon>
        <taxon>Arthropoda</taxon>
        <taxon>Crustacea</taxon>
        <taxon>Branchiopoda</taxon>
        <taxon>Diplostraca</taxon>
        <taxon>Cladocera</taxon>
        <taxon>Anomopoda</taxon>
        <taxon>Daphniidae</taxon>
        <taxon>Daphnia</taxon>
    </lineage>
</organism>
<evidence type="ECO:0000256" key="4">
    <source>
        <dbReference type="ARBA" id="ARBA00013472"/>
    </source>
</evidence>
<comment type="subcellular location">
    <subcellularLocation>
        <location evidence="2">Nucleus membrane</location>
        <topology evidence="2">Peripheral membrane protein</topology>
        <orientation evidence="2">Nucleoplasmic side</orientation>
    </subcellularLocation>
    <subcellularLocation>
        <location evidence="1">Nucleus</location>
        <location evidence="1">Nuclear pore complex</location>
    </subcellularLocation>
</comment>
<dbReference type="Gene3D" id="3.30.1610.10">
    <property type="entry name" value="Peptidase S59, nucleoporin"/>
    <property type="match status" value="1"/>
</dbReference>
<dbReference type="STRING" id="6669.E9GRW5"/>
<evidence type="ECO:0000313" key="13">
    <source>
        <dbReference type="EMBL" id="EFX77765.1"/>
    </source>
</evidence>
<gene>
    <name evidence="13" type="ORF">DAPPUDRAFT_198208</name>
</gene>
<dbReference type="GO" id="GO:0031965">
    <property type="term" value="C:nuclear membrane"/>
    <property type="evidence" value="ECO:0007669"/>
    <property type="project" value="UniProtKB-SubCell"/>
</dbReference>
<sequence length="1063" mass="118742">MLDETGLGEGEVTVAEEISETVEEEIVPPHPAGIVLRRCGYSTMPTMEDLAIKGLDENGKCIITSFSIIRQGYGRIFFEGPLDVANLNLDEIVLFRHKEVTVYPDDSKKPPEGEGLNRKAEITLDRVWPVDKSTGDYITNPERLAVLRYEERLARAAHRLQAKFIEYRPETGSWVFRVNHFSKYGLEDSDEESELPAAPPKAAAALPTTQGQAAQTAAIGVGLGGLSATITQVTSMSMTFEEDMGVEDDLVIHRFADEFDDSLRVQSPPPVSTQLARTLGMPSQRVQIMKASFFDADNDYMQDVSMGNFFDQSARMSQSIAPRKDMSRLFKDSPAQSPVSLFKSSAIPGIQQPEDLNRSHVPMDQSFTAIAKLQQTTEIENLSTYVRLEHARNSEQCRKVVPRFATAEIPLSRSIIRDKFGIVMDASLFQNRQSRVGWGPDLQHLELSTTTRLSLLSVKTSDLKQNIDLEEDIFSVDSKNPYVVLLATYLNHTKATVVDGVPTLRPVPGSQAVGFLKAATESLLSKLKNKGNPESLQLLNYMGKVWNLCIALWGPLDVEAGSHAETMVRKETLTQWLEEATMETNITGLNEEEEVFITFFKMLSRHDVAGAARLAHKNGEYYLALLISQAGSSLAFKGMLQRQLNLWTENRADAFITQDRLRVFALLAGITVWETTEGKINTCEGMDWIKALAHHLWYVISPVGSITDALLEYEAACGISSDQNEAEIYASEPAPSYSQTSTSDLCFQLISLYCHRTIPLEKLVNPLSHTWNVCENVLSWLLWQQLQALGYSHLSETAAAQLSIAFASQLENCGLWHWAIFVAMHLKSSPSFVQAFVEDILGRHIGQEKDEQCERFLVEKLCVPSQWIEKCRAVKALYAFNPKLQATSLLAAGLYSQAHDVICDELAPEAILSESYQELEELLAPLADPERFSTIADWYLKGKVYWNYITVVKAVDRILKQDNSSEKGMQLEKLTPDLTSLCNLVSSLPVPSAKHRLVRTEIAQKAAYILKNVIGLQSVNASEEIVVPPRFVLPQLRQLPVTQDYSLSELNNVVRAYFLELKV</sequence>
<dbReference type="FunCoup" id="E9GRW5">
    <property type="interactions" value="2317"/>
</dbReference>
<dbReference type="GO" id="GO:0005643">
    <property type="term" value="C:nuclear pore"/>
    <property type="evidence" value="ECO:0007669"/>
    <property type="project" value="UniProtKB-SubCell"/>
</dbReference>
<dbReference type="Pfam" id="PF12110">
    <property type="entry name" value="Nup96"/>
    <property type="match status" value="1"/>
</dbReference>
<dbReference type="PANTHER" id="PTHR23198">
    <property type="entry name" value="NUCLEOPORIN"/>
    <property type="match status" value="1"/>
</dbReference>
<evidence type="ECO:0000259" key="12">
    <source>
        <dbReference type="PROSITE" id="PS51434"/>
    </source>
</evidence>
<keyword evidence="5" id="KW-0813">Transport</keyword>
<dbReference type="InterPro" id="IPR036903">
    <property type="entry name" value="Nup98_auto-Pept-S59_dom_sf"/>
</dbReference>
<dbReference type="PANTHER" id="PTHR23198:SF6">
    <property type="entry name" value="NUCLEAR PORE COMPLEX PROTEIN NUP98-NUP96"/>
    <property type="match status" value="1"/>
</dbReference>
<evidence type="ECO:0000256" key="1">
    <source>
        <dbReference type="ARBA" id="ARBA00004567"/>
    </source>
</evidence>
<dbReference type="GO" id="GO:0017056">
    <property type="term" value="F:structural constituent of nuclear pore"/>
    <property type="evidence" value="ECO:0007669"/>
    <property type="project" value="InterPro"/>
</dbReference>
<evidence type="ECO:0000256" key="11">
    <source>
        <dbReference type="ARBA" id="ARBA00023242"/>
    </source>
</evidence>
<dbReference type="InterPro" id="IPR007230">
    <property type="entry name" value="Nup98_auto-Pept-S59_dom"/>
</dbReference>
<feature type="domain" description="Peptidase S59" evidence="12">
    <location>
        <begin position="38"/>
        <end position="181"/>
    </location>
</feature>
<evidence type="ECO:0000256" key="8">
    <source>
        <dbReference type="ARBA" id="ARBA00022927"/>
    </source>
</evidence>
<keyword evidence="9" id="KW-0811">Translocation</keyword>
<dbReference type="PhylomeDB" id="E9GRW5"/>
<dbReference type="InterPro" id="IPR021967">
    <property type="entry name" value="Nup98_C"/>
</dbReference>
<evidence type="ECO:0000256" key="10">
    <source>
        <dbReference type="ARBA" id="ARBA00023132"/>
    </source>
</evidence>
<comment type="similarity">
    <text evidence="3">Belongs to the nucleoporin GLFG family.</text>
</comment>
<proteinExistence type="inferred from homology"/>
<dbReference type="PROSITE" id="PS51434">
    <property type="entry name" value="NUP_C"/>
    <property type="match status" value="1"/>
</dbReference>
<dbReference type="eggNOG" id="KOG0845">
    <property type="taxonomic scope" value="Eukaryota"/>
</dbReference>
<dbReference type="InterPro" id="IPR037665">
    <property type="entry name" value="Nucleoporin_S59-like"/>
</dbReference>
<evidence type="ECO:0000256" key="6">
    <source>
        <dbReference type="ARBA" id="ARBA00022813"/>
    </source>
</evidence>
<dbReference type="GO" id="GO:0051028">
    <property type="term" value="P:mRNA transport"/>
    <property type="evidence" value="ECO:0007669"/>
    <property type="project" value="UniProtKB-KW"/>
</dbReference>
<dbReference type="OMA" id="RWKFEVD"/>
<evidence type="ECO:0000313" key="14">
    <source>
        <dbReference type="Proteomes" id="UP000000305"/>
    </source>
</evidence>
<reference evidence="13 14" key="1">
    <citation type="journal article" date="2011" name="Science">
        <title>The ecoresponsive genome of Daphnia pulex.</title>
        <authorList>
            <person name="Colbourne J.K."/>
            <person name="Pfrender M.E."/>
            <person name="Gilbert D."/>
            <person name="Thomas W.K."/>
            <person name="Tucker A."/>
            <person name="Oakley T.H."/>
            <person name="Tokishita S."/>
            <person name="Aerts A."/>
            <person name="Arnold G.J."/>
            <person name="Basu M.K."/>
            <person name="Bauer D.J."/>
            <person name="Caceres C.E."/>
            <person name="Carmel L."/>
            <person name="Casola C."/>
            <person name="Choi J.H."/>
            <person name="Detter J.C."/>
            <person name="Dong Q."/>
            <person name="Dusheyko S."/>
            <person name="Eads B.D."/>
            <person name="Frohlich T."/>
            <person name="Geiler-Samerotte K.A."/>
            <person name="Gerlach D."/>
            <person name="Hatcher P."/>
            <person name="Jogdeo S."/>
            <person name="Krijgsveld J."/>
            <person name="Kriventseva E.V."/>
            <person name="Kultz D."/>
            <person name="Laforsch C."/>
            <person name="Lindquist E."/>
            <person name="Lopez J."/>
            <person name="Manak J.R."/>
            <person name="Muller J."/>
            <person name="Pangilinan J."/>
            <person name="Patwardhan R.P."/>
            <person name="Pitluck S."/>
            <person name="Pritham E.J."/>
            <person name="Rechtsteiner A."/>
            <person name="Rho M."/>
            <person name="Rogozin I.B."/>
            <person name="Sakarya O."/>
            <person name="Salamov A."/>
            <person name="Schaack S."/>
            <person name="Shapiro H."/>
            <person name="Shiga Y."/>
            <person name="Skalitzky C."/>
            <person name="Smith Z."/>
            <person name="Souvorov A."/>
            <person name="Sung W."/>
            <person name="Tang Z."/>
            <person name="Tsuchiya D."/>
            <person name="Tu H."/>
            <person name="Vos H."/>
            <person name="Wang M."/>
            <person name="Wolf Y.I."/>
            <person name="Yamagata H."/>
            <person name="Yamada T."/>
            <person name="Ye Y."/>
            <person name="Shaw J.R."/>
            <person name="Andrews J."/>
            <person name="Crease T.J."/>
            <person name="Tang H."/>
            <person name="Lucas S.M."/>
            <person name="Robertson H.M."/>
            <person name="Bork P."/>
            <person name="Koonin E.V."/>
            <person name="Zdobnov E.M."/>
            <person name="Grigoriev I.V."/>
            <person name="Lynch M."/>
            <person name="Boore J.L."/>
        </authorList>
    </citation>
    <scope>NUCLEOTIDE SEQUENCE [LARGE SCALE GENOMIC DNA]</scope>
</reference>
<evidence type="ECO:0000256" key="9">
    <source>
        <dbReference type="ARBA" id="ARBA00023010"/>
    </source>
</evidence>
<accession>E9GRW5</accession>
<evidence type="ECO:0000256" key="2">
    <source>
        <dbReference type="ARBA" id="ARBA00004620"/>
    </source>
</evidence>
<dbReference type="Pfam" id="PF04096">
    <property type="entry name" value="Nucleoporin2"/>
    <property type="match status" value="1"/>
</dbReference>
<dbReference type="HOGENOM" id="CLU_002330_1_0_1"/>
<dbReference type="EMBL" id="GL732561">
    <property type="protein sequence ID" value="EFX77765.1"/>
    <property type="molecule type" value="Genomic_DNA"/>
</dbReference>
<keyword evidence="11" id="KW-0539">Nucleus</keyword>